<sequence>MTGFENYAASTKEIELQIERKGVVLGIDWNNEAQVRKLAREALSPTAKDIKVPASAPVDYKLMAKLDLFGLAAIMLRTMEESASVGVETHGGVAWKAFAKALWAEAEYQKSL</sequence>
<proteinExistence type="predicted"/>
<protein>
    <submittedName>
        <fullName evidence="1">Uncharacterized protein</fullName>
    </submittedName>
</protein>
<accession>A0A935JW10</accession>
<dbReference type="AlphaFoldDB" id="A0A935JW10"/>
<name>A0A935JW10_9RHOO</name>
<dbReference type="EMBL" id="JADJMS010000013">
    <property type="protein sequence ID" value="MBK7414863.1"/>
    <property type="molecule type" value="Genomic_DNA"/>
</dbReference>
<evidence type="ECO:0000313" key="2">
    <source>
        <dbReference type="Proteomes" id="UP000739411"/>
    </source>
</evidence>
<reference evidence="1 2" key="1">
    <citation type="submission" date="2020-10" db="EMBL/GenBank/DDBJ databases">
        <title>Connecting structure to function with the recovery of over 1000 high-quality activated sludge metagenome-assembled genomes encoding full-length rRNA genes using long-read sequencing.</title>
        <authorList>
            <person name="Singleton C.M."/>
            <person name="Petriglieri F."/>
            <person name="Kristensen J.M."/>
            <person name="Kirkegaard R.H."/>
            <person name="Michaelsen T.Y."/>
            <person name="Andersen M.H."/>
            <person name="Karst S.M."/>
            <person name="Dueholm M.S."/>
            <person name="Nielsen P.H."/>
            <person name="Albertsen M."/>
        </authorList>
    </citation>
    <scope>NUCLEOTIDE SEQUENCE [LARGE SCALE GENOMIC DNA]</scope>
    <source>
        <strain evidence="1">EsbW_18-Q3-R4-48_BATAC.463</strain>
    </source>
</reference>
<evidence type="ECO:0000313" key="1">
    <source>
        <dbReference type="EMBL" id="MBK7414863.1"/>
    </source>
</evidence>
<organism evidence="1 2">
    <name type="scientific">Candidatus Dechloromonas phosphorivorans</name>
    <dbReference type="NCBI Taxonomy" id="2899244"/>
    <lineage>
        <taxon>Bacteria</taxon>
        <taxon>Pseudomonadati</taxon>
        <taxon>Pseudomonadota</taxon>
        <taxon>Betaproteobacteria</taxon>
        <taxon>Rhodocyclales</taxon>
        <taxon>Azonexaceae</taxon>
        <taxon>Dechloromonas</taxon>
    </lineage>
</organism>
<dbReference type="Proteomes" id="UP000739411">
    <property type="component" value="Unassembled WGS sequence"/>
</dbReference>
<comment type="caution">
    <text evidence="1">The sequence shown here is derived from an EMBL/GenBank/DDBJ whole genome shotgun (WGS) entry which is preliminary data.</text>
</comment>
<gene>
    <name evidence="1" type="ORF">IPJ38_06820</name>
</gene>